<organism evidence="1 2">
    <name type="scientific">Stegodyphus mimosarum</name>
    <name type="common">African social velvet spider</name>
    <dbReference type="NCBI Taxonomy" id="407821"/>
    <lineage>
        <taxon>Eukaryota</taxon>
        <taxon>Metazoa</taxon>
        <taxon>Ecdysozoa</taxon>
        <taxon>Arthropoda</taxon>
        <taxon>Chelicerata</taxon>
        <taxon>Arachnida</taxon>
        <taxon>Araneae</taxon>
        <taxon>Araneomorphae</taxon>
        <taxon>Entelegynae</taxon>
        <taxon>Eresoidea</taxon>
        <taxon>Eresidae</taxon>
        <taxon>Stegodyphus</taxon>
    </lineage>
</organism>
<sequence>MIKIVYFYRVFFRTGFPRDAPAPEDQANFLNEEENVVDVHEDRGESYNPNISPGGFLDISTAEKVKARKEALILIG</sequence>
<protein>
    <submittedName>
        <fullName evidence="1">Uncharacterized protein</fullName>
    </submittedName>
</protein>
<evidence type="ECO:0000313" key="1">
    <source>
        <dbReference type="EMBL" id="KFM78583.1"/>
    </source>
</evidence>
<gene>
    <name evidence="1" type="ORF">X975_09455</name>
</gene>
<dbReference type="EMBL" id="KK120574">
    <property type="protein sequence ID" value="KFM78583.1"/>
    <property type="molecule type" value="Genomic_DNA"/>
</dbReference>
<dbReference type="AlphaFoldDB" id="A0A087UMJ4"/>
<evidence type="ECO:0000313" key="2">
    <source>
        <dbReference type="Proteomes" id="UP000054359"/>
    </source>
</evidence>
<dbReference type="Proteomes" id="UP000054359">
    <property type="component" value="Unassembled WGS sequence"/>
</dbReference>
<name>A0A087UMJ4_STEMI</name>
<keyword evidence="2" id="KW-1185">Reference proteome</keyword>
<accession>A0A087UMJ4</accession>
<proteinExistence type="predicted"/>
<feature type="non-terminal residue" evidence="1">
    <location>
        <position position="76"/>
    </location>
</feature>
<reference evidence="1 2" key="1">
    <citation type="submission" date="2013-11" db="EMBL/GenBank/DDBJ databases">
        <title>Genome sequencing of Stegodyphus mimosarum.</title>
        <authorList>
            <person name="Bechsgaard J."/>
        </authorList>
    </citation>
    <scope>NUCLEOTIDE SEQUENCE [LARGE SCALE GENOMIC DNA]</scope>
</reference>